<keyword evidence="6" id="KW-1185">Reference proteome</keyword>
<dbReference type="InterPro" id="IPR049625">
    <property type="entry name" value="Glyco_transf_61_cat"/>
</dbReference>
<evidence type="ECO:0000256" key="3">
    <source>
        <dbReference type="ARBA" id="ARBA00023180"/>
    </source>
</evidence>
<evidence type="ECO:0000313" key="6">
    <source>
        <dbReference type="Proteomes" id="UP000319852"/>
    </source>
</evidence>
<evidence type="ECO:0000313" key="5">
    <source>
        <dbReference type="EMBL" id="QDT01562.1"/>
    </source>
</evidence>
<keyword evidence="1" id="KW-0328">Glycosyltransferase</keyword>
<dbReference type="OrthoDB" id="288504at2"/>
<evidence type="ECO:0000256" key="2">
    <source>
        <dbReference type="ARBA" id="ARBA00022679"/>
    </source>
</evidence>
<proteinExistence type="predicted"/>
<protein>
    <recommendedName>
        <fullName evidence="4">Glycosyltransferase 61 catalytic domain-containing protein</fullName>
    </recommendedName>
</protein>
<dbReference type="AlphaFoldDB" id="A0A517N349"/>
<dbReference type="KEGG" id="amob:HG15A2_49090"/>
<evidence type="ECO:0000256" key="1">
    <source>
        <dbReference type="ARBA" id="ARBA00022676"/>
    </source>
</evidence>
<dbReference type="GO" id="GO:0016757">
    <property type="term" value="F:glycosyltransferase activity"/>
    <property type="evidence" value="ECO:0007669"/>
    <property type="project" value="UniProtKB-KW"/>
</dbReference>
<dbReference type="EMBL" id="CP036263">
    <property type="protein sequence ID" value="QDT01562.1"/>
    <property type="molecule type" value="Genomic_DNA"/>
</dbReference>
<organism evidence="5 6">
    <name type="scientific">Adhaeretor mobilis</name>
    <dbReference type="NCBI Taxonomy" id="1930276"/>
    <lineage>
        <taxon>Bacteria</taxon>
        <taxon>Pseudomonadati</taxon>
        <taxon>Planctomycetota</taxon>
        <taxon>Planctomycetia</taxon>
        <taxon>Pirellulales</taxon>
        <taxon>Lacipirellulaceae</taxon>
        <taxon>Adhaeretor</taxon>
    </lineage>
</organism>
<sequence length="411" mass="45862">MESPPYPLSQTPLWNVGKYLLPRDLHRLFLRGTVPATRQSRVEELAATTPEQVTLTQVGEAEGLPQFDYPSLTEGLLQHHSLKAQIAPAAWVARLQNGRSVGRHCIAMTSTGEAIQETGFNFSLAGGSKFTLSRRALRNHRFRREGDLTLRRSLPRIQHVSGRVATLNTVSSHNFYHWMVDILPRYATLHRAGFMADYYLVDCQSSFQRRVLGELGIAESQLIQPHCGLTLEADQLLVPSKPSPECQRHLGRMLADKLLACEPASSAPCRRLFISRRQAATRRLANETEFDVFLNERGFETHCFENYDLAEQCRLISEADTIVATHGAGLANLQFAKPGTRVIEIVPEGRFNSNCYPTMSRTFGLDHQILFAKKARHKQILTVSLADAAVALAAQVPQRNTIEKLSNLAAG</sequence>
<reference evidence="5 6" key="1">
    <citation type="submission" date="2019-02" db="EMBL/GenBank/DDBJ databases">
        <title>Deep-cultivation of Planctomycetes and their phenomic and genomic characterization uncovers novel biology.</title>
        <authorList>
            <person name="Wiegand S."/>
            <person name="Jogler M."/>
            <person name="Boedeker C."/>
            <person name="Pinto D."/>
            <person name="Vollmers J."/>
            <person name="Rivas-Marin E."/>
            <person name="Kohn T."/>
            <person name="Peeters S.H."/>
            <person name="Heuer A."/>
            <person name="Rast P."/>
            <person name="Oberbeckmann S."/>
            <person name="Bunk B."/>
            <person name="Jeske O."/>
            <person name="Meyerdierks A."/>
            <person name="Storesund J.E."/>
            <person name="Kallscheuer N."/>
            <person name="Luecker S."/>
            <person name="Lage O.M."/>
            <person name="Pohl T."/>
            <person name="Merkel B.J."/>
            <person name="Hornburger P."/>
            <person name="Mueller R.-W."/>
            <person name="Bruemmer F."/>
            <person name="Labrenz M."/>
            <person name="Spormann A.M."/>
            <person name="Op den Camp H."/>
            <person name="Overmann J."/>
            <person name="Amann R."/>
            <person name="Jetten M.S.M."/>
            <person name="Mascher T."/>
            <person name="Medema M.H."/>
            <person name="Devos D.P."/>
            <person name="Kaster A.-K."/>
            <person name="Ovreas L."/>
            <person name="Rohde M."/>
            <person name="Galperin M.Y."/>
            <person name="Jogler C."/>
        </authorList>
    </citation>
    <scope>NUCLEOTIDE SEQUENCE [LARGE SCALE GENOMIC DNA]</scope>
    <source>
        <strain evidence="5 6">HG15A2</strain>
    </source>
</reference>
<name>A0A517N349_9BACT</name>
<keyword evidence="2" id="KW-0808">Transferase</keyword>
<keyword evidence="3" id="KW-0325">Glycoprotein</keyword>
<dbReference type="PANTHER" id="PTHR20961">
    <property type="entry name" value="GLYCOSYLTRANSFERASE"/>
    <property type="match status" value="1"/>
</dbReference>
<dbReference type="Proteomes" id="UP000319852">
    <property type="component" value="Chromosome"/>
</dbReference>
<feature type="domain" description="Glycosyltransferase 61 catalytic" evidence="4">
    <location>
        <begin position="175"/>
        <end position="343"/>
    </location>
</feature>
<dbReference type="Pfam" id="PF04577">
    <property type="entry name" value="Glyco_transf_61"/>
    <property type="match status" value="1"/>
</dbReference>
<dbReference type="RefSeq" id="WP_145063769.1">
    <property type="nucleotide sequence ID" value="NZ_CP036263.1"/>
</dbReference>
<evidence type="ECO:0000259" key="4">
    <source>
        <dbReference type="Pfam" id="PF04577"/>
    </source>
</evidence>
<gene>
    <name evidence="5" type="ORF">HG15A2_49090</name>
</gene>
<dbReference type="InterPro" id="IPR007657">
    <property type="entry name" value="Glycosyltransferase_61"/>
</dbReference>
<accession>A0A517N349</accession>